<dbReference type="EMBL" id="JEWH01000011">
    <property type="protein sequence ID" value="EXB06498.1"/>
    <property type="molecule type" value="Genomic_DNA"/>
</dbReference>
<evidence type="ECO:0000313" key="3">
    <source>
        <dbReference type="Proteomes" id="UP000020595"/>
    </source>
</evidence>
<dbReference type="InterPro" id="IPR009749">
    <property type="entry name" value="DUF1315"/>
</dbReference>
<evidence type="ECO:0000313" key="2">
    <source>
        <dbReference type="EMBL" id="EXB06498.1"/>
    </source>
</evidence>
<feature type="region of interest" description="Disordered" evidence="1">
    <location>
        <begin position="59"/>
        <end position="90"/>
    </location>
</feature>
<evidence type="ECO:0008006" key="4">
    <source>
        <dbReference type="Google" id="ProtNLM"/>
    </source>
</evidence>
<dbReference type="AlphaFoldDB" id="A0A009IRN2"/>
<dbReference type="PATRIC" id="fig|1310613.3.peg.1228"/>
<protein>
    <recommendedName>
        <fullName evidence="4">DUF1315 family protein</fullName>
    </recommendedName>
</protein>
<dbReference type="RefSeq" id="WP_001019667.1">
    <property type="nucleotide sequence ID" value="NZ_JEWH01000011.1"/>
</dbReference>
<proteinExistence type="predicted"/>
<sequence length="90" mass="10474">MNIEQMLSVLNPEIVERLKTAVEIGKWPNGVALTKEQRETCMQAVIAWELKNLPEEQRSGYIDRGTKEEGEVCEDDHHKHEPEFKPIRFV</sequence>
<dbReference type="Proteomes" id="UP000020595">
    <property type="component" value="Unassembled WGS sequence"/>
</dbReference>
<accession>A0A009IRN2</accession>
<gene>
    <name evidence="2" type="ORF">J512_1281</name>
</gene>
<comment type="caution">
    <text evidence="2">The sequence shown here is derived from an EMBL/GenBank/DDBJ whole genome shotgun (WGS) entry which is preliminary data.</text>
</comment>
<organism evidence="2 3">
    <name type="scientific">Acinetobacter baumannii (strain 1295743)</name>
    <dbReference type="NCBI Taxonomy" id="1310613"/>
    <lineage>
        <taxon>Bacteria</taxon>
        <taxon>Pseudomonadati</taxon>
        <taxon>Pseudomonadota</taxon>
        <taxon>Gammaproteobacteria</taxon>
        <taxon>Moraxellales</taxon>
        <taxon>Moraxellaceae</taxon>
        <taxon>Acinetobacter</taxon>
        <taxon>Acinetobacter calcoaceticus/baumannii complex</taxon>
    </lineage>
</organism>
<dbReference type="Pfam" id="PF07023">
    <property type="entry name" value="DUF1315"/>
    <property type="match status" value="1"/>
</dbReference>
<evidence type="ECO:0000256" key="1">
    <source>
        <dbReference type="SAM" id="MobiDB-lite"/>
    </source>
</evidence>
<name>A0A009IRN2_ACIB9</name>
<feature type="compositionally biased region" description="Basic and acidic residues" evidence="1">
    <location>
        <begin position="64"/>
        <end position="90"/>
    </location>
</feature>
<reference evidence="2 3" key="1">
    <citation type="submission" date="2014-02" db="EMBL/GenBank/DDBJ databases">
        <title>Comparative genomics and transcriptomics to identify genetic mechanisms underlying the emergence of carbapenem resistant Acinetobacter baumannii (CRAb).</title>
        <authorList>
            <person name="Harris A.D."/>
            <person name="Johnson K.J."/>
            <person name="George J."/>
            <person name="Shefchek K."/>
            <person name="Daugherty S.C."/>
            <person name="Parankush S."/>
            <person name="Sadzewicz L."/>
            <person name="Tallon L."/>
            <person name="Sengamalay N."/>
            <person name="Hazen T.H."/>
            <person name="Rasko D.A."/>
        </authorList>
    </citation>
    <scope>NUCLEOTIDE SEQUENCE [LARGE SCALE GENOMIC DNA]</scope>
    <source>
        <strain evidence="2 3">1295743</strain>
    </source>
</reference>
<dbReference type="GeneID" id="92894538"/>